<gene>
    <name evidence="8" type="ORF">niasHT_031204</name>
</gene>
<comment type="caution">
    <text evidence="8">The sequence shown here is derived from an EMBL/GenBank/DDBJ whole genome shotgun (WGS) entry which is preliminary data.</text>
</comment>
<evidence type="ECO:0000256" key="2">
    <source>
        <dbReference type="ARBA" id="ARBA00022448"/>
    </source>
</evidence>
<dbReference type="PANTHER" id="PTHR12542">
    <property type="entry name" value="EXOCYST COMPLEX PROTEIN EXO70"/>
    <property type="match status" value="1"/>
</dbReference>
<organism evidence="8 9">
    <name type="scientific">Heterodera trifolii</name>
    <dbReference type="NCBI Taxonomy" id="157864"/>
    <lineage>
        <taxon>Eukaryota</taxon>
        <taxon>Metazoa</taxon>
        <taxon>Ecdysozoa</taxon>
        <taxon>Nematoda</taxon>
        <taxon>Chromadorea</taxon>
        <taxon>Rhabditida</taxon>
        <taxon>Tylenchina</taxon>
        <taxon>Tylenchomorpha</taxon>
        <taxon>Tylenchoidea</taxon>
        <taxon>Heteroderidae</taxon>
        <taxon>Heteroderinae</taxon>
        <taxon>Heterodera</taxon>
    </lineage>
</organism>
<comment type="function">
    <text evidence="5">Component of the exocyst complex involved in the docking of exocytic vesicles with fusion sites on the plasma membrane.</text>
</comment>
<feature type="domain" description="Conserved oligomeric Golgi complex subunit 3 N-terminal" evidence="7">
    <location>
        <begin position="41"/>
        <end position="143"/>
    </location>
</feature>
<dbReference type="GO" id="GO:0015031">
    <property type="term" value="P:protein transport"/>
    <property type="evidence" value="ECO:0007669"/>
    <property type="project" value="UniProtKB-KW"/>
</dbReference>
<dbReference type="InterPro" id="IPR048320">
    <property type="entry name" value="COG3_N"/>
</dbReference>
<dbReference type="Pfam" id="PF03081">
    <property type="entry name" value="Exo70_C"/>
    <property type="match status" value="1"/>
</dbReference>
<evidence type="ECO:0000256" key="5">
    <source>
        <dbReference type="RuleBase" id="RU365026"/>
    </source>
</evidence>
<evidence type="ECO:0000259" key="6">
    <source>
        <dbReference type="Pfam" id="PF03081"/>
    </source>
</evidence>
<keyword evidence="9" id="KW-1185">Reference proteome</keyword>
<evidence type="ECO:0000313" key="8">
    <source>
        <dbReference type="EMBL" id="KAL3073256.1"/>
    </source>
</evidence>
<dbReference type="EMBL" id="JBICBT010001323">
    <property type="protein sequence ID" value="KAL3073256.1"/>
    <property type="molecule type" value="Genomic_DNA"/>
</dbReference>
<proteinExistence type="inferred from homology"/>
<sequence>MTSSASKIGGGGASVEELNQLLIKDEEWLSSFQGILEKSATLTGSVCSLMDNFQERIDSLSTNVQTLVAKSSVIQKEQQNIRKLLSTVDATIQFHGKTTVLENTIRDGGNVLLNIDDYLEKMRNLKEAIAFFATHPVYRNHEHIKQIYEIGCANIESEFGNLVRTSCVPVDPTKVFEYLDDDYEMPSFRLSSFVTLRETQRIHKMASWLLDNDDDAVCTNFLHFYAQYRAENMMKPLRTIADQIGANNRSPKATFIKAALKKVASRIADTADQAHRDNAIVAVLFMCSTILVLVQVETNLCSTMFQNVKIEVEVLRQIVFDPIGRVLAQTQKVVDAYEGNFAALLPLIKFLVRHANQFAALSENVGQRGLYNSLQSSLFSKCVQLIRLHIDRLSSGQIGGRFVPEDGNVHPVSSGTVNFLKLLVQHQKLLVQIFQRAIADEQMQQQLLVGGSHQNDQTNATTTATTPTMASSASKLFIQILMGLQKNLQQKCGAYSDAYLAGLFMFNNLGYIVQCCTKDKQLYAILQQHQPKLLSTCEAEAEKFLQQYLESWGKIGALFAPPGNSDGWETSGEQQRKAVKAVFTAFNRDFDAIIESQKHFCLADKTAADDVRARIKKIVLRPFIEFSTRNSRECSELFETDRQLKYDAETIEMVIDSLFYATF</sequence>
<evidence type="ECO:0000259" key="7">
    <source>
        <dbReference type="Pfam" id="PF04136"/>
    </source>
</evidence>
<dbReference type="GO" id="GO:0006887">
    <property type="term" value="P:exocytosis"/>
    <property type="evidence" value="ECO:0007669"/>
    <property type="project" value="UniProtKB-KW"/>
</dbReference>
<dbReference type="InterPro" id="IPR004140">
    <property type="entry name" value="Exo70"/>
</dbReference>
<evidence type="ECO:0000256" key="3">
    <source>
        <dbReference type="ARBA" id="ARBA00022483"/>
    </source>
</evidence>
<dbReference type="Proteomes" id="UP001620626">
    <property type="component" value="Unassembled WGS sequence"/>
</dbReference>
<dbReference type="PANTHER" id="PTHR12542:SF41">
    <property type="entry name" value="EXOCYST COMPLEX COMPONENT 7"/>
    <property type="match status" value="1"/>
</dbReference>
<name>A0ABD2I729_9BILA</name>
<comment type="similarity">
    <text evidence="1 5">Belongs to the EXO70 family.</text>
</comment>
<dbReference type="InterPro" id="IPR046364">
    <property type="entry name" value="Exo70_C"/>
</dbReference>
<dbReference type="SUPFAM" id="SSF74788">
    <property type="entry name" value="Cullin repeat-like"/>
    <property type="match status" value="1"/>
</dbReference>
<evidence type="ECO:0000256" key="1">
    <source>
        <dbReference type="ARBA" id="ARBA00006756"/>
    </source>
</evidence>
<dbReference type="Pfam" id="PF04136">
    <property type="entry name" value="COG3_N"/>
    <property type="match status" value="1"/>
</dbReference>
<reference evidence="8 9" key="1">
    <citation type="submission" date="2024-10" db="EMBL/GenBank/DDBJ databases">
        <authorList>
            <person name="Kim D."/>
        </authorList>
    </citation>
    <scope>NUCLEOTIDE SEQUENCE [LARGE SCALE GENOMIC DNA]</scope>
    <source>
        <strain evidence="8">BH-2024</strain>
    </source>
</reference>
<dbReference type="Gene3D" id="1.20.1280.170">
    <property type="entry name" value="Exocyst complex component Exo70"/>
    <property type="match status" value="1"/>
</dbReference>
<dbReference type="AlphaFoldDB" id="A0ABD2I729"/>
<evidence type="ECO:0000313" key="9">
    <source>
        <dbReference type="Proteomes" id="UP001620626"/>
    </source>
</evidence>
<accession>A0ABD2I729</accession>
<keyword evidence="3 5" id="KW-0268">Exocytosis</keyword>
<protein>
    <recommendedName>
        <fullName evidence="4 5">Exocyst complex component 7</fullName>
    </recommendedName>
    <alternativeName>
        <fullName evidence="5">Exocyst complex component Exo70</fullName>
    </alternativeName>
</protein>
<feature type="domain" description="Exocyst complex subunit Exo70 C-terminal" evidence="6">
    <location>
        <begin position="287"/>
        <end position="657"/>
    </location>
</feature>
<keyword evidence="5" id="KW-0653">Protein transport</keyword>
<keyword evidence="2 5" id="KW-0813">Transport</keyword>
<evidence type="ECO:0000256" key="4">
    <source>
        <dbReference type="ARBA" id="ARBA00026169"/>
    </source>
</evidence>
<dbReference type="InterPro" id="IPR016159">
    <property type="entry name" value="Cullin_repeat-like_dom_sf"/>
</dbReference>